<keyword evidence="7" id="KW-0597">Phosphoprotein</keyword>
<evidence type="ECO:0000256" key="11">
    <source>
        <dbReference type="ARBA" id="ARBA00023163"/>
    </source>
</evidence>
<name>A0AAW1DW40_ZOAVI</name>
<dbReference type="Gene3D" id="2.30.30.1020">
    <property type="entry name" value="CCR4-NOT complex subunit 2/3/5, C-terminal domain"/>
    <property type="match status" value="1"/>
</dbReference>
<feature type="compositionally biased region" description="Low complexity" evidence="16">
    <location>
        <begin position="350"/>
        <end position="383"/>
    </location>
</feature>
<dbReference type="FunFam" id="2.30.30.1020:FF:000002">
    <property type="entry name" value="CCR4-NOT transcription complex subunit 3"/>
    <property type="match status" value="1"/>
</dbReference>
<dbReference type="GO" id="GO:2000036">
    <property type="term" value="P:regulation of stem cell population maintenance"/>
    <property type="evidence" value="ECO:0007669"/>
    <property type="project" value="UniProtKB-ARBA"/>
</dbReference>
<dbReference type="InterPro" id="IPR012270">
    <property type="entry name" value="CCR4-NOT_su3/5"/>
</dbReference>
<feature type="region of interest" description="Disordered" evidence="16">
    <location>
        <begin position="350"/>
        <end position="434"/>
    </location>
</feature>
<feature type="region of interest" description="Disordered" evidence="16">
    <location>
        <begin position="241"/>
        <end position="326"/>
    </location>
</feature>
<evidence type="ECO:0000256" key="1">
    <source>
        <dbReference type="ARBA" id="ARBA00004123"/>
    </source>
</evidence>
<keyword evidence="12" id="KW-0539">Nucleus</keyword>
<feature type="compositionally biased region" description="Low complexity" evidence="16">
    <location>
        <begin position="624"/>
        <end position="671"/>
    </location>
</feature>
<dbReference type="EMBL" id="JBCEZU010000597">
    <property type="protein sequence ID" value="KAK9513897.1"/>
    <property type="molecule type" value="Genomic_DNA"/>
</dbReference>
<evidence type="ECO:0000256" key="12">
    <source>
        <dbReference type="ARBA" id="ARBA00023242"/>
    </source>
</evidence>
<evidence type="ECO:0000256" key="4">
    <source>
        <dbReference type="ARBA" id="ARBA00022473"/>
    </source>
</evidence>
<dbReference type="Pfam" id="PF04153">
    <property type="entry name" value="NOT2_3_5_C"/>
    <property type="match status" value="1"/>
</dbReference>
<dbReference type="GO" id="GO:0005634">
    <property type="term" value="C:nucleus"/>
    <property type="evidence" value="ECO:0007669"/>
    <property type="project" value="UniProtKB-SubCell"/>
</dbReference>
<dbReference type="PIRSF" id="PIRSF005290">
    <property type="entry name" value="NOT_su_3_5"/>
    <property type="match status" value="1"/>
</dbReference>
<comment type="subunit">
    <text evidence="15">Component of the CCR4-NOT complex; distinct complexes seem to exist that differ in the participation of probably mutually exclusive catalytic subunits. In the complex interacts directly with CNOT2. Interacts with TIP120B and NANOS2. Interacts with EBF1. Interacts in an RNA-independent manner with BICC1 (via KH domains).</text>
</comment>
<dbReference type="InterPro" id="IPR007207">
    <property type="entry name" value="Not_N"/>
</dbReference>
<evidence type="ECO:0000256" key="6">
    <source>
        <dbReference type="ARBA" id="ARBA00022491"/>
    </source>
</evidence>
<dbReference type="InterPro" id="IPR007282">
    <property type="entry name" value="NOT2/3/5_C"/>
</dbReference>
<dbReference type="GO" id="GO:0030015">
    <property type="term" value="C:CCR4-NOT core complex"/>
    <property type="evidence" value="ECO:0007669"/>
    <property type="project" value="InterPro"/>
</dbReference>
<evidence type="ECO:0000313" key="20">
    <source>
        <dbReference type="Proteomes" id="UP001488805"/>
    </source>
</evidence>
<keyword evidence="10" id="KW-0943">RNA-mediated gene silencing</keyword>
<dbReference type="GO" id="GO:0006417">
    <property type="term" value="P:regulation of translation"/>
    <property type="evidence" value="ECO:0007669"/>
    <property type="project" value="UniProtKB-KW"/>
</dbReference>
<evidence type="ECO:0000259" key="18">
    <source>
        <dbReference type="Pfam" id="PF04153"/>
    </source>
</evidence>
<dbReference type="Pfam" id="PF04065">
    <property type="entry name" value="Not3"/>
    <property type="match status" value="1"/>
</dbReference>
<dbReference type="GO" id="GO:0000932">
    <property type="term" value="C:P-body"/>
    <property type="evidence" value="ECO:0007669"/>
    <property type="project" value="UniProtKB-SubCell"/>
</dbReference>
<dbReference type="AlphaFoldDB" id="A0AAW1DW40"/>
<accession>A0AAW1DW40</accession>
<evidence type="ECO:0000256" key="7">
    <source>
        <dbReference type="ARBA" id="ARBA00022553"/>
    </source>
</evidence>
<comment type="caution">
    <text evidence="19">The sequence shown here is derived from an EMBL/GenBank/DDBJ whole genome shotgun (WGS) entry which is preliminary data.</text>
</comment>
<dbReference type="GO" id="GO:0031047">
    <property type="term" value="P:regulatory ncRNA-mediated gene silencing"/>
    <property type="evidence" value="ECO:0007669"/>
    <property type="project" value="UniProtKB-KW"/>
</dbReference>
<feature type="region of interest" description="Disordered" evidence="16">
    <location>
        <begin position="597"/>
        <end position="684"/>
    </location>
</feature>
<keyword evidence="20" id="KW-1185">Reference proteome</keyword>
<feature type="domain" description="CCR4-Not complex component Not N-terminal" evidence="17">
    <location>
        <begin position="4"/>
        <end position="232"/>
    </location>
</feature>
<evidence type="ECO:0000259" key="17">
    <source>
        <dbReference type="Pfam" id="PF04065"/>
    </source>
</evidence>
<keyword evidence="5" id="KW-0963">Cytoplasm</keyword>
<evidence type="ECO:0000256" key="15">
    <source>
        <dbReference type="ARBA" id="ARBA00093549"/>
    </source>
</evidence>
<sequence>MADKRKLQGEIDRCLKKVAEGVEQFEDIWQKLHNAANANQKEKYEADLKKEIKKLQRLRDQIKTWVASNEIKDKRQLVENRKLIETQMERFKVVERETKTKAYSKEGLGLAQKVDPAQREKEETGQWLTNTIDTLNMQVDQFESEVESLSVQTKKKKGDKDKQDRIEELKRLIERHRFHILMLETILRMLDNDSVPVDAIQKIKDDVEYYIDSSQDPDFEENEFIYDDLDLEDIPAALVATSPSGQGNLEDEMFLHSSSTPTSTTSSSPIPPSPATCTAENSEDDKKRGRSTDSEVGQSPVKNGTPSLLSSFSSSSTTSGSSSSSSLVSMASVVGGIPVVPPSSSLIGSFSSAVQQHQHQPALQQQQPQPTNQQQQQQQQSPQTKPPAPSNNTPSPPSNPLLPASTAPSLPALSTPSSSATNSQSQLTSLPTPTSSLGLGLGLGLSKIGLMGTSSANQMSGLGLGVHSSPLNTMAGLILGSTPAPYAQAAALGGLGLSSTTQSSISVESSTSIPTSGSSGVTTNGALVGLGLLGSSPAHGSLSASILGLVPGQNVDQGASQLPPSSVSTIPGVVGMMGGNGGNISVVGGVGMNAAPARPPSGLKQNGSTSYSAVVAENSTESALSTPSQSQSSQPSSLSSSTSQPMDNGPSLISSITLPPSSPSPSFSDSTPGGGSLLNGPHSYTQAPEALKAPEPLSSLKAMAERAALGSGLDGEIPNLHLTDRGRNDIFSSSSAAPGTPAAPQPSVSEVSIPPSLGVCPLGPTPLPKDQLYQQAMQESAWTHMPHPSDSERIRQYLMRNPCPTLPFHHQIPPHHSDSIEFYQRLSTETLFFIFYYLEGTKAQYLSAKALKKQSWRFHTKYMMWFQRHEEPKTITDEFEQGTYIYFDYEKWGQRKKEGFTFEYRYLEDRDLQ</sequence>
<dbReference type="InterPro" id="IPR040168">
    <property type="entry name" value="Not2/3/5"/>
</dbReference>
<dbReference type="GO" id="GO:0005829">
    <property type="term" value="C:cytosol"/>
    <property type="evidence" value="ECO:0007669"/>
    <property type="project" value="UniProtKB-ARBA"/>
</dbReference>
<dbReference type="Proteomes" id="UP001488805">
    <property type="component" value="Unassembled WGS sequence"/>
</dbReference>
<comment type="subcellular location">
    <subcellularLocation>
        <location evidence="2">Cytoplasm</location>
        <location evidence="2">P-body</location>
    </subcellularLocation>
    <subcellularLocation>
        <location evidence="1">Nucleus</location>
    </subcellularLocation>
</comment>
<feature type="domain" description="NOT2/NOT3/NOT5 C-terminal" evidence="18">
    <location>
        <begin position="782"/>
        <end position="907"/>
    </location>
</feature>
<protein>
    <recommendedName>
        <fullName evidence="13">CCR4-NOT transcription complex subunit 3</fullName>
    </recommendedName>
    <alternativeName>
        <fullName evidence="14">CCR4-associated factor 3</fullName>
    </alternativeName>
</protein>
<evidence type="ECO:0000256" key="10">
    <source>
        <dbReference type="ARBA" id="ARBA00023158"/>
    </source>
</evidence>
<keyword evidence="4" id="KW-0217">Developmental protein</keyword>
<keyword evidence="8" id="KW-0810">Translation regulation</keyword>
<feature type="compositionally biased region" description="Basic and acidic residues" evidence="16">
    <location>
        <begin position="284"/>
        <end position="293"/>
    </location>
</feature>
<evidence type="ECO:0000256" key="14">
    <source>
        <dbReference type="ARBA" id="ARBA00083548"/>
    </source>
</evidence>
<evidence type="ECO:0000313" key="19">
    <source>
        <dbReference type="EMBL" id="KAK9513897.1"/>
    </source>
</evidence>
<dbReference type="InterPro" id="IPR038635">
    <property type="entry name" value="CCR4-NOT_su2/3/5_C_sf"/>
</dbReference>
<gene>
    <name evidence="19" type="ORF">VZT92_027398</name>
</gene>
<dbReference type="PANTHER" id="PTHR23326">
    <property type="entry name" value="CCR4 NOT-RELATED"/>
    <property type="match status" value="1"/>
</dbReference>
<feature type="compositionally biased region" description="Pro residues" evidence="16">
    <location>
        <begin position="384"/>
        <end position="400"/>
    </location>
</feature>
<feature type="compositionally biased region" description="Polar residues" evidence="16">
    <location>
        <begin position="603"/>
        <end position="623"/>
    </location>
</feature>
<comment type="similarity">
    <text evidence="3">Belongs to the CNOT2/3/5 family.</text>
</comment>
<keyword evidence="6" id="KW-0678">Repressor</keyword>
<organism evidence="19 20">
    <name type="scientific">Zoarces viviparus</name>
    <name type="common">Viviparous eelpout</name>
    <name type="synonym">Blennius viviparus</name>
    <dbReference type="NCBI Taxonomy" id="48416"/>
    <lineage>
        <taxon>Eukaryota</taxon>
        <taxon>Metazoa</taxon>
        <taxon>Chordata</taxon>
        <taxon>Craniata</taxon>
        <taxon>Vertebrata</taxon>
        <taxon>Euteleostomi</taxon>
        <taxon>Actinopterygii</taxon>
        <taxon>Neopterygii</taxon>
        <taxon>Teleostei</taxon>
        <taxon>Neoteleostei</taxon>
        <taxon>Acanthomorphata</taxon>
        <taxon>Eupercaria</taxon>
        <taxon>Perciformes</taxon>
        <taxon>Cottioidei</taxon>
        <taxon>Zoarcales</taxon>
        <taxon>Zoarcidae</taxon>
        <taxon>Zoarcinae</taxon>
        <taxon>Zoarces</taxon>
    </lineage>
</organism>
<feature type="compositionally biased region" description="Low complexity" evidence="16">
    <location>
        <begin position="732"/>
        <end position="747"/>
    </location>
</feature>
<reference evidence="19 20" key="1">
    <citation type="journal article" date="2024" name="Genome Biol. Evol.">
        <title>Chromosome-level genome assembly of the viviparous eelpout Zoarces viviparus.</title>
        <authorList>
            <person name="Fuhrmann N."/>
            <person name="Brasseur M.V."/>
            <person name="Bakowski C.E."/>
            <person name="Podsiadlowski L."/>
            <person name="Prost S."/>
            <person name="Krehenwinkel H."/>
            <person name="Mayer C."/>
        </authorList>
    </citation>
    <scope>NUCLEOTIDE SEQUENCE [LARGE SCALE GENOMIC DNA]</scope>
    <source>
        <strain evidence="19">NO-MEL_2022_Ind0_liver</strain>
    </source>
</reference>
<keyword evidence="11" id="KW-0804">Transcription</keyword>
<evidence type="ECO:0000256" key="8">
    <source>
        <dbReference type="ARBA" id="ARBA00022845"/>
    </source>
</evidence>
<feature type="compositionally biased region" description="Low complexity" evidence="16">
    <location>
        <begin position="401"/>
        <end position="434"/>
    </location>
</feature>
<evidence type="ECO:0000256" key="2">
    <source>
        <dbReference type="ARBA" id="ARBA00004201"/>
    </source>
</evidence>
<feature type="compositionally biased region" description="Low complexity" evidence="16">
    <location>
        <begin position="257"/>
        <end position="268"/>
    </location>
</feature>
<evidence type="ECO:0000256" key="3">
    <source>
        <dbReference type="ARBA" id="ARBA00007682"/>
    </source>
</evidence>
<proteinExistence type="inferred from homology"/>
<evidence type="ECO:0000256" key="9">
    <source>
        <dbReference type="ARBA" id="ARBA00023015"/>
    </source>
</evidence>
<keyword evidence="9" id="KW-0805">Transcription regulation</keyword>
<feature type="compositionally biased region" description="Low complexity" evidence="16">
    <location>
        <begin position="304"/>
        <end position="326"/>
    </location>
</feature>
<evidence type="ECO:0000256" key="16">
    <source>
        <dbReference type="SAM" id="MobiDB-lite"/>
    </source>
</evidence>
<evidence type="ECO:0000256" key="13">
    <source>
        <dbReference type="ARBA" id="ARBA00071433"/>
    </source>
</evidence>
<dbReference type="GO" id="GO:0006355">
    <property type="term" value="P:regulation of DNA-templated transcription"/>
    <property type="evidence" value="ECO:0007669"/>
    <property type="project" value="InterPro"/>
</dbReference>
<evidence type="ECO:0000256" key="5">
    <source>
        <dbReference type="ARBA" id="ARBA00022490"/>
    </source>
</evidence>
<feature type="region of interest" description="Disordered" evidence="16">
    <location>
        <begin position="712"/>
        <end position="750"/>
    </location>
</feature>